<organism evidence="2 3">
    <name type="scientific">Trichinella spiralis</name>
    <name type="common">Trichina worm</name>
    <dbReference type="NCBI Taxonomy" id="6334"/>
    <lineage>
        <taxon>Eukaryota</taxon>
        <taxon>Metazoa</taxon>
        <taxon>Ecdysozoa</taxon>
        <taxon>Nematoda</taxon>
        <taxon>Enoplea</taxon>
        <taxon>Dorylaimia</taxon>
        <taxon>Trichinellida</taxon>
        <taxon>Trichinellidae</taxon>
        <taxon>Trichinella</taxon>
    </lineage>
</organism>
<evidence type="ECO:0000256" key="1">
    <source>
        <dbReference type="SAM" id="MobiDB-lite"/>
    </source>
</evidence>
<dbReference type="PROSITE" id="PS51257">
    <property type="entry name" value="PROKAR_LIPOPROTEIN"/>
    <property type="match status" value="1"/>
</dbReference>
<reference evidence="2 3" key="1">
    <citation type="submission" date="2024-07" db="EMBL/GenBank/DDBJ databases">
        <title>Enhanced genomic and transcriptomic resources for Trichinella pseudospiralis and T. spiralis underpin the discovery of pronounced molecular differences between stages and species.</title>
        <authorList>
            <person name="Pasi K.K."/>
            <person name="La Rosa G."/>
            <person name="Gomez-Morales M.A."/>
            <person name="Tosini F."/>
            <person name="Sumanam S."/>
            <person name="Young N.D."/>
            <person name="Chang B.C."/>
            <person name="Robin G.B."/>
        </authorList>
    </citation>
    <scope>NUCLEOTIDE SEQUENCE [LARGE SCALE GENOMIC DNA]</scope>
    <source>
        <strain evidence="2">ISS534</strain>
    </source>
</reference>
<evidence type="ECO:0000313" key="2">
    <source>
        <dbReference type="EMBL" id="KAL1236197.1"/>
    </source>
</evidence>
<dbReference type="EMBL" id="JBEUSY010000369">
    <property type="protein sequence ID" value="KAL1236197.1"/>
    <property type="molecule type" value="Genomic_DNA"/>
</dbReference>
<name>A0ABR3KEA5_TRISP</name>
<proteinExistence type="predicted"/>
<comment type="caution">
    <text evidence="2">The sequence shown here is derived from an EMBL/GenBank/DDBJ whole genome shotgun (WGS) entry which is preliminary data.</text>
</comment>
<feature type="compositionally biased region" description="Basic and acidic residues" evidence="1">
    <location>
        <begin position="164"/>
        <end position="185"/>
    </location>
</feature>
<dbReference type="Gene3D" id="1.25.40.20">
    <property type="entry name" value="Ankyrin repeat-containing domain"/>
    <property type="match status" value="1"/>
</dbReference>
<sequence>MMIRFNFFLLSAGSCLEEKNSSGQTALQFALELNHQEAAETLQSYAQESGSQLTNVSRMSSSAPDSSKINDHAECSRSLITDVVGVDKVYADDSIANVDYVTRLRLSQRLDRDERWKKLAMQINCSHMYEQMEAASLGRLVEALGQINFPELATILIENAHPNDHHQQHLITRHNEKTKEKDRENCAPSFG</sequence>
<feature type="region of interest" description="Disordered" evidence="1">
    <location>
        <begin position="164"/>
        <end position="191"/>
    </location>
</feature>
<protein>
    <submittedName>
        <fullName evidence="2">CARD- and ANK-domain containing inflammasome adapter protein</fullName>
    </submittedName>
</protein>
<dbReference type="SUPFAM" id="SSF48403">
    <property type="entry name" value="Ankyrin repeat"/>
    <property type="match status" value="1"/>
</dbReference>
<dbReference type="Proteomes" id="UP001558632">
    <property type="component" value="Unassembled WGS sequence"/>
</dbReference>
<gene>
    <name evidence="2" type="ORF">TSPI_06954</name>
</gene>
<dbReference type="InterPro" id="IPR011029">
    <property type="entry name" value="DEATH-like_dom_sf"/>
</dbReference>
<dbReference type="InterPro" id="IPR036770">
    <property type="entry name" value="Ankyrin_rpt-contain_sf"/>
</dbReference>
<dbReference type="SUPFAM" id="SSF47986">
    <property type="entry name" value="DEATH domain"/>
    <property type="match status" value="1"/>
</dbReference>
<accession>A0ABR3KEA5</accession>
<keyword evidence="3" id="KW-1185">Reference proteome</keyword>
<evidence type="ECO:0000313" key="3">
    <source>
        <dbReference type="Proteomes" id="UP001558632"/>
    </source>
</evidence>